<reference evidence="3 4" key="1">
    <citation type="submission" date="2016-01" db="EMBL/GenBank/DDBJ databases">
        <authorList>
            <person name="Mitreva M."/>
            <person name="Pepin K.H."/>
            <person name="Mihindukulasuriya K.A."/>
            <person name="Fulton R."/>
            <person name="Fronick C."/>
            <person name="O'Laughlin M."/>
            <person name="Miner T."/>
            <person name="Herter B."/>
            <person name="Rosa B.A."/>
            <person name="Cordes M."/>
            <person name="Tomlinson C."/>
            <person name="Wollam A."/>
            <person name="Palsikar V.B."/>
            <person name="Mardis E.R."/>
            <person name="Wilson R.K."/>
        </authorList>
    </citation>
    <scope>NUCLEOTIDE SEQUENCE [LARGE SCALE GENOMIC DNA]</scope>
    <source>
        <strain evidence="3 4">MJR7738</strain>
    </source>
</reference>
<dbReference type="EMBL" id="LRQI01000093">
    <property type="protein sequence ID" value="KXA36235.1"/>
    <property type="molecule type" value="Genomic_DNA"/>
</dbReference>
<feature type="transmembrane region" description="Helical" evidence="1">
    <location>
        <begin position="224"/>
        <end position="242"/>
    </location>
</feature>
<evidence type="ECO:0000256" key="1">
    <source>
        <dbReference type="SAM" id="Phobius"/>
    </source>
</evidence>
<dbReference type="Proteomes" id="UP000070063">
    <property type="component" value="Unassembled WGS sequence"/>
</dbReference>
<protein>
    <submittedName>
        <fullName evidence="3">CAAX amino terminal protease family protein</fullName>
    </submittedName>
</protein>
<feature type="domain" description="CAAX prenyl protease 2/Lysostaphin resistance protein A-like" evidence="2">
    <location>
        <begin position="172"/>
        <end position="259"/>
    </location>
</feature>
<keyword evidence="1" id="KW-0472">Membrane</keyword>
<feature type="transmembrane region" description="Helical" evidence="1">
    <location>
        <begin position="132"/>
        <end position="154"/>
    </location>
</feature>
<dbReference type="GO" id="GO:0080120">
    <property type="term" value="P:CAAX-box protein maturation"/>
    <property type="evidence" value="ECO:0007669"/>
    <property type="project" value="UniProtKB-ARBA"/>
</dbReference>
<evidence type="ECO:0000259" key="2">
    <source>
        <dbReference type="Pfam" id="PF02517"/>
    </source>
</evidence>
<gene>
    <name evidence="3" type="ORF">HMPREF3225_02354</name>
</gene>
<accession>A0ABD4ECE0</accession>
<comment type="caution">
    <text evidence="3">The sequence shown here is derived from an EMBL/GenBank/DDBJ whole genome shotgun (WGS) entry which is preliminary data.</text>
</comment>
<dbReference type="GO" id="GO:0006508">
    <property type="term" value="P:proteolysis"/>
    <property type="evidence" value="ECO:0007669"/>
    <property type="project" value="UniProtKB-KW"/>
</dbReference>
<evidence type="ECO:0000313" key="4">
    <source>
        <dbReference type="Proteomes" id="UP000070063"/>
    </source>
</evidence>
<keyword evidence="1" id="KW-0812">Transmembrane</keyword>
<feature type="transmembrane region" description="Helical" evidence="1">
    <location>
        <begin position="199"/>
        <end position="218"/>
    </location>
</feature>
<organism evidence="3 4">
    <name type="scientific">Staphylococcus lugdunensis</name>
    <dbReference type="NCBI Taxonomy" id="28035"/>
    <lineage>
        <taxon>Bacteria</taxon>
        <taxon>Bacillati</taxon>
        <taxon>Bacillota</taxon>
        <taxon>Bacilli</taxon>
        <taxon>Bacillales</taxon>
        <taxon>Staphylococcaceae</taxon>
        <taxon>Staphylococcus</taxon>
    </lineage>
</organism>
<proteinExistence type="predicted"/>
<dbReference type="Pfam" id="PF02517">
    <property type="entry name" value="Rce1-like"/>
    <property type="match status" value="1"/>
</dbReference>
<keyword evidence="3" id="KW-0378">Hydrolase</keyword>
<dbReference type="AlphaFoldDB" id="A0ABD4ECE0"/>
<feature type="transmembrane region" description="Helical" evidence="1">
    <location>
        <begin position="166"/>
        <end position="187"/>
    </location>
</feature>
<feature type="transmembrane region" description="Helical" evidence="1">
    <location>
        <begin position="99"/>
        <end position="120"/>
    </location>
</feature>
<name>A0ABD4ECE0_STALU</name>
<feature type="transmembrane region" description="Helical" evidence="1">
    <location>
        <begin position="70"/>
        <end position="87"/>
    </location>
</feature>
<sequence>MLKISLNCFVRTCACVKSTIKFAYKVFEIYVLVKKYDSNTMSFIIKDREVNIMIETHQPLHQYQLSTKHYWKLLLQSIMFIILLFIAESLDFLFLKSGYYYLVSLAFLVGIFGLMNAFNLHVFNFNKLTKRHLVYVVGGVIISIVCDYIAMFFISTTANQEELDAYLSGVPLLLQLLSIGIVGPIIEECIFRAFIIKGIFRRIPIVGGIVSVIAFAAVHGPSNVIEWIVYGISGIILVVAFLKTQRLEVPILIHICINVEATIVSFL</sequence>
<keyword evidence="1" id="KW-1133">Transmembrane helix</keyword>
<keyword evidence="3" id="KW-0645">Protease</keyword>
<dbReference type="PANTHER" id="PTHR36435:SF1">
    <property type="entry name" value="CAAX AMINO TERMINAL PROTEASE FAMILY PROTEIN"/>
    <property type="match status" value="1"/>
</dbReference>
<dbReference type="GO" id="GO:0004175">
    <property type="term" value="F:endopeptidase activity"/>
    <property type="evidence" value="ECO:0007669"/>
    <property type="project" value="UniProtKB-ARBA"/>
</dbReference>
<dbReference type="InterPro" id="IPR052710">
    <property type="entry name" value="CAAX_protease"/>
</dbReference>
<dbReference type="InterPro" id="IPR003675">
    <property type="entry name" value="Rce1/LyrA-like_dom"/>
</dbReference>
<evidence type="ECO:0000313" key="3">
    <source>
        <dbReference type="EMBL" id="KXA36235.1"/>
    </source>
</evidence>
<dbReference type="PANTHER" id="PTHR36435">
    <property type="entry name" value="SLR1288 PROTEIN"/>
    <property type="match status" value="1"/>
</dbReference>